<reference evidence="1" key="1">
    <citation type="submission" date="2020-04" db="EMBL/GenBank/DDBJ databases">
        <authorList>
            <person name="Chiriac C."/>
            <person name="Salcher M."/>
            <person name="Ghai R."/>
            <person name="Kavagutti S V."/>
        </authorList>
    </citation>
    <scope>NUCLEOTIDE SEQUENCE</scope>
</reference>
<evidence type="ECO:0000313" key="1">
    <source>
        <dbReference type="EMBL" id="CAB4158955.1"/>
    </source>
</evidence>
<accession>A0A6J5NP75</accession>
<dbReference type="EMBL" id="LR796678">
    <property type="protein sequence ID" value="CAB4158955.1"/>
    <property type="molecule type" value="Genomic_DNA"/>
</dbReference>
<name>A0A6J5NP75_9CAUD</name>
<proteinExistence type="predicted"/>
<sequence>MTSTNNTTLALETINAAAMSNDNVRQGFMLWSIRASQAYNDLTAGMLAIYTAEYIRRGLNK</sequence>
<organism evidence="1">
    <name type="scientific">uncultured Caudovirales phage</name>
    <dbReference type="NCBI Taxonomy" id="2100421"/>
    <lineage>
        <taxon>Viruses</taxon>
        <taxon>Duplodnaviria</taxon>
        <taxon>Heunggongvirae</taxon>
        <taxon>Uroviricota</taxon>
        <taxon>Caudoviricetes</taxon>
        <taxon>Peduoviridae</taxon>
        <taxon>Maltschvirus</taxon>
        <taxon>Maltschvirus maltsch</taxon>
    </lineage>
</organism>
<gene>
    <name evidence="1" type="ORF">UFOVP698_45</name>
</gene>
<protein>
    <submittedName>
        <fullName evidence="1">Uncharacterized protein</fullName>
    </submittedName>
</protein>